<evidence type="ECO:0000256" key="1">
    <source>
        <dbReference type="SAM" id="MobiDB-lite"/>
    </source>
</evidence>
<feature type="compositionally biased region" description="Low complexity" evidence="1">
    <location>
        <begin position="17"/>
        <end position="26"/>
    </location>
</feature>
<sequence length="191" mass="19894">MCQRHLWGGSCPGGGVRPAAAAGVRTTRAEDDGHRASGRGGGLRLRPGDRRGCPAGGVRAGPVRADGQGRGRLRPRGAVPAVCPGRSAALRPGRGGRVHRVRARGVRRGCRKVGAVVDRLRQLLHAQPVLHADQTPARVAGALRYVHVACTEQYTLFHVGGRCAADVDAGGVLPDFTGTIVRDGYAPPTST</sequence>
<reference evidence="3 4" key="1">
    <citation type="submission" date="2024-09" db="EMBL/GenBank/DDBJ databases">
        <authorList>
            <person name="Sun Q."/>
            <person name="Mori K."/>
        </authorList>
    </citation>
    <scope>NUCLEOTIDE SEQUENCE [LARGE SCALE GENOMIC DNA]</scope>
    <source>
        <strain evidence="3 4">TBRC 3947</strain>
    </source>
</reference>
<dbReference type="EMBL" id="JBHLUH010000054">
    <property type="protein sequence ID" value="MFC0530992.1"/>
    <property type="molecule type" value="Genomic_DNA"/>
</dbReference>
<gene>
    <name evidence="3" type="ORF">ACFFIA_25450</name>
</gene>
<feature type="region of interest" description="Disordered" evidence="1">
    <location>
        <begin position="13"/>
        <end position="58"/>
    </location>
</feature>
<evidence type="ECO:0000313" key="4">
    <source>
        <dbReference type="Proteomes" id="UP001589867"/>
    </source>
</evidence>
<feature type="domain" description="Transposase IS66 central" evidence="2">
    <location>
        <begin position="104"/>
        <end position="186"/>
    </location>
</feature>
<dbReference type="Pfam" id="PF03050">
    <property type="entry name" value="DDE_Tnp_IS66"/>
    <property type="match status" value="1"/>
</dbReference>
<dbReference type="Proteomes" id="UP001589867">
    <property type="component" value="Unassembled WGS sequence"/>
</dbReference>
<accession>A0ABV6M8G2</accession>
<dbReference type="InterPro" id="IPR004291">
    <property type="entry name" value="Transposase_IS66_central"/>
</dbReference>
<protein>
    <submittedName>
        <fullName evidence="3">Transposase</fullName>
    </submittedName>
</protein>
<dbReference type="RefSeq" id="WP_377254636.1">
    <property type="nucleotide sequence ID" value="NZ_JBHLUH010000054.1"/>
</dbReference>
<organism evidence="3 4">
    <name type="scientific">Phytohabitans kaempferiae</name>
    <dbReference type="NCBI Taxonomy" id="1620943"/>
    <lineage>
        <taxon>Bacteria</taxon>
        <taxon>Bacillati</taxon>
        <taxon>Actinomycetota</taxon>
        <taxon>Actinomycetes</taxon>
        <taxon>Micromonosporales</taxon>
        <taxon>Micromonosporaceae</taxon>
    </lineage>
</organism>
<evidence type="ECO:0000259" key="2">
    <source>
        <dbReference type="Pfam" id="PF03050"/>
    </source>
</evidence>
<evidence type="ECO:0000313" key="3">
    <source>
        <dbReference type="EMBL" id="MFC0530992.1"/>
    </source>
</evidence>
<name>A0ABV6M8G2_9ACTN</name>
<proteinExistence type="predicted"/>
<comment type="caution">
    <text evidence="3">The sequence shown here is derived from an EMBL/GenBank/DDBJ whole genome shotgun (WGS) entry which is preliminary data.</text>
</comment>
<keyword evidence="4" id="KW-1185">Reference proteome</keyword>